<protein>
    <submittedName>
        <fullName evidence="2">Uncharacterized protein</fullName>
    </submittedName>
</protein>
<evidence type="ECO:0000256" key="1">
    <source>
        <dbReference type="SAM" id="MobiDB-lite"/>
    </source>
</evidence>
<keyword evidence="3" id="KW-1185">Reference proteome</keyword>
<organism evidence="2 3">
    <name type="scientific">Pichia membranifaciens</name>
    <dbReference type="NCBI Taxonomy" id="4926"/>
    <lineage>
        <taxon>Eukaryota</taxon>
        <taxon>Fungi</taxon>
        <taxon>Dikarya</taxon>
        <taxon>Ascomycota</taxon>
        <taxon>Saccharomycotina</taxon>
        <taxon>Pichiomycetes</taxon>
        <taxon>Pichiales</taxon>
        <taxon>Pichiaceae</taxon>
        <taxon>Pichia</taxon>
    </lineage>
</organism>
<dbReference type="Proteomes" id="UP000186136">
    <property type="component" value="Unassembled WGS sequence"/>
</dbReference>
<gene>
    <name evidence="2" type="ORF">PMKS-003424</name>
</gene>
<feature type="region of interest" description="Disordered" evidence="1">
    <location>
        <begin position="18"/>
        <end position="50"/>
    </location>
</feature>
<name>A0A1Q2YK30_9ASCO</name>
<proteinExistence type="predicted"/>
<dbReference type="AlphaFoldDB" id="A0A1Q2YK30"/>
<comment type="caution">
    <text evidence="2">The sequence shown here is derived from an EMBL/GenBank/DDBJ whole genome shotgun (WGS) entry which is preliminary data.</text>
</comment>
<evidence type="ECO:0000313" key="3">
    <source>
        <dbReference type="Proteomes" id="UP000186136"/>
    </source>
</evidence>
<reference evidence="2 3" key="1">
    <citation type="submission" date="2016-08" db="EMBL/GenBank/DDBJ databases">
        <title>Whole genome shotgun sequence of Pichia membranifaciens KS47-1.</title>
        <authorList>
            <person name="Konishi M."/>
            <person name="Ishida M."/>
            <person name="Arakawa T."/>
            <person name="Kato Y."/>
            <person name="Horiuchi J."/>
        </authorList>
    </citation>
    <scope>NUCLEOTIDE SEQUENCE [LARGE SCALE GENOMIC DNA]</scope>
    <source>
        <strain evidence="2 3">KS47-1</strain>
    </source>
</reference>
<dbReference type="EMBL" id="BDGI01000147">
    <property type="protein sequence ID" value="GAV29918.1"/>
    <property type="molecule type" value="Genomic_DNA"/>
</dbReference>
<sequence>MAETEKFPVAVAGDGACVRAEDNDQRHSDVGLGPDTGGREGVPDGARAGRAGNVSAWAGAAHTGGEHPCDRGACRDMWRHPRPAARPGDAVQDWAGAADEQVPLSGRLCRPGVLLAGNVFAAAGVQA</sequence>
<feature type="compositionally biased region" description="Basic and acidic residues" evidence="1">
    <location>
        <begin position="19"/>
        <end position="29"/>
    </location>
</feature>
<accession>A0A1Q2YK30</accession>
<evidence type="ECO:0000313" key="2">
    <source>
        <dbReference type="EMBL" id="GAV29918.1"/>
    </source>
</evidence>